<dbReference type="SUPFAM" id="SSF69318">
    <property type="entry name" value="Integrin alpha N-terminal domain"/>
    <property type="match status" value="1"/>
</dbReference>
<dbReference type="AlphaFoldDB" id="A0A382D1W1"/>
<gene>
    <name evidence="2" type="ORF">METZ01_LOCUS184565</name>
</gene>
<evidence type="ECO:0000313" key="2">
    <source>
        <dbReference type="EMBL" id="SVB31711.1"/>
    </source>
</evidence>
<protein>
    <recommendedName>
        <fullName evidence="3">VCBS repeat-containing protein</fullName>
    </recommendedName>
</protein>
<accession>A0A382D1W1</accession>
<dbReference type="Gene3D" id="2.130.10.130">
    <property type="entry name" value="Integrin alpha, N-terminal"/>
    <property type="match status" value="2"/>
</dbReference>
<keyword evidence="1" id="KW-0732">Signal</keyword>
<evidence type="ECO:0000256" key="1">
    <source>
        <dbReference type="ARBA" id="ARBA00022729"/>
    </source>
</evidence>
<feature type="non-terminal residue" evidence="2">
    <location>
        <position position="458"/>
    </location>
</feature>
<proteinExistence type="predicted"/>
<dbReference type="Pfam" id="PF13517">
    <property type="entry name" value="FG-GAP_3"/>
    <property type="match status" value="2"/>
</dbReference>
<name>A0A382D1W1_9ZZZZ</name>
<dbReference type="EMBL" id="UINC01036957">
    <property type="protein sequence ID" value="SVB31711.1"/>
    <property type="molecule type" value="Genomic_DNA"/>
</dbReference>
<organism evidence="2">
    <name type="scientific">marine metagenome</name>
    <dbReference type="NCBI Taxonomy" id="408172"/>
    <lineage>
        <taxon>unclassified sequences</taxon>
        <taxon>metagenomes</taxon>
        <taxon>ecological metagenomes</taxon>
    </lineage>
</organism>
<dbReference type="PANTHER" id="PTHR44103:SF1">
    <property type="entry name" value="PROPROTEIN CONVERTASE P"/>
    <property type="match status" value="1"/>
</dbReference>
<evidence type="ECO:0008006" key="3">
    <source>
        <dbReference type="Google" id="ProtNLM"/>
    </source>
</evidence>
<dbReference type="PANTHER" id="PTHR44103">
    <property type="entry name" value="PROPROTEIN CONVERTASE P"/>
    <property type="match status" value="1"/>
</dbReference>
<sequence>MMNQTNYNAKKLAFCLFIIMPFMLTAQFKFTKNEITGGHSNIQKIILLDIDGDTNIDIVTSGNNKVYWFKNDGSGNFTRSEVYSGSYTMYGLYVIDLDGDGHKDILSASDGNDEVAWHKNSGTNPITWTKHVISSLAEGARSVYAIDMDGDTHIDVLSASPDDGKIAWYENSGTSPPAWTEHQVGTGLSADMNVAAGDLDGDGLVDVIATGNDFTIFNKGNASPTDFTTNIIQTGVNHTESMTALDFDSDGDLDIVSGRGSNRIGIWENTGSLNFTLHDIHDGDYNFIYEPKAVYPIDMDNQNGKDIIIASRNYGGWSATQGNSDGVSIYFNDGSYNFTPVTILRGVRTDPNSRSIGAADLDNDGDLDVVVAGRWDSDNSKQLFWLENEPDNTLATIDFVTAEKPDGTYGVGDIIPIEVHFSRHPIDITGTPQLTLDVGAGTKTINKVSIRDSIMTFH</sequence>
<dbReference type="InterPro" id="IPR013517">
    <property type="entry name" value="FG-GAP"/>
</dbReference>
<reference evidence="2" key="1">
    <citation type="submission" date="2018-05" db="EMBL/GenBank/DDBJ databases">
        <authorList>
            <person name="Lanie J.A."/>
            <person name="Ng W.-L."/>
            <person name="Kazmierczak K.M."/>
            <person name="Andrzejewski T.M."/>
            <person name="Davidsen T.M."/>
            <person name="Wayne K.J."/>
            <person name="Tettelin H."/>
            <person name="Glass J.I."/>
            <person name="Rusch D."/>
            <person name="Podicherti R."/>
            <person name="Tsui H.-C.T."/>
            <person name="Winkler M.E."/>
        </authorList>
    </citation>
    <scope>NUCLEOTIDE SEQUENCE</scope>
</reference>
<dbReference type="InterPro" id="IPR028994">
    <property type="entry name" value="Integrin_alpha_N"/>
</dbReference>